<feature type="compositionally biased region" description="Basic and acidic residues" evidence="1">
    <location>
        <begin position="30"/>
        <end position="44"/>
    </location>
</feature>
<sequence length="85" mass="9556">MRQGRRSVPLTTQHGAARRLRKRKRTGRNGTDRNGQERVTGKDADEQEEDYTTLAPHHIMSAEPCVSLLDSSFGEGTEGLFFLLL</sequence>
<keyword evidence="3" id="KW-1185">Reference proteome</keyword>
<dbReference type="AlphaFoldDB" id="A0A5M9JV78"/>
<dbReference type="Proteomes" id="UP000322873">
    <property type="component" value="Unassembled WGS sequence"/>
</dbReference>
<gene>
    <name evidence="2" type="ORF">EYC84_003189</name>
</gene>
<evidence type="ECO:0000313" key="2">
    <source>
        <dbReference type="EMBL" id="KAA8572587.1"/>
    </source>
</evidence>
<evidence type="ECO:0000256" key="1">
    <source>
        <dbReference type="SAM" id="MobiDB-lite"/>
    </source>
</evidence>
<reference evidence="2 3" key="1">
    <citation type="submission" date="2019-06" db="EMBL/GenBank/DDBJ databases">
        <title>Genome Sequence of the Brown Rot Fungal Pathogen Monilinia fructicola.</title>
        <authorList>
            <person name="De Miccolis Angelini R.M."/>
            <person name="Landi L."/>
            <person name="Abate D."/>
            <person name="Pollastro S."/>
            <person name="Romanazzi G."/>
            <person name="Faretra F."/>
        </authorList>
    </citation>
    <scope>NUCLEOTIDE SEQUENCE [LARGE SCALE GENOMIC DNA]</scope>
    <source>
        <strain evidence="2 3">Mfrc123</strain>
    </source>
</reference>
<name>A0A5M9JV78_MONFR</name>
<dbReference type="EMBL" id="VICG01000004">
    <property type="protein sequence ID" value="KAA8572587.1"/>
    <property type="molecule type" value="Genomic_DNA"/>
</dbReference>
<accession>A0A5M9JV78</accession>
<feature type="region of interest" description="Disordered" evidence="1">
    <location>
        <begin position="1"/>
        <end position="56"/>
    </location>
</feature>
<organism evidence="2 3">
    <name type="scientific">Monilinia fructicola</name>
    <name type="common">Brown rot fungus</name>
    <name type="synonym">Ciboria fructicola</name>
    <dbReference type="NCBI Taxonomy" id="38448"/>
    <lineage>
        <taxon>Eukaryota</taxon>
        <taxon>Fungi</taxon>
        <taxon>Dikarya</taxon>
        <taxon>Ascomycota</taxon>
        <taxon>Pezizomycotina</taxon>
        <taxon>Leotiomycetes</taxon>
        <taxon>Helotiales</taxon>
        <taxon>Sclerotiniaceae</taxon>
        <taxon>Monilinia</taxon>
    </lineage>
</organism>
<protein>
    <submittedName>
        <fullName evidence="2">Uncharacterized protein</fullName>
    </submittedName>
</protein>
<comment type="caution">
    <text evidence="2">The sequence shown here is derived from an EMBL/GenBank/DDBJ whole genome shotgun (WGS) entry which is preliminary data.</text>
</comment>
<evidence type="ECO:0000313" key="3">
    <source>
        <dbReference type="Proteomes" id="UP000322873"/>
    </source>
</evidence>
<feature type="compositionally biased region" description="Basic residues" evidence="1">
    <location>
        <begin position="16"/>
        <end position="27"/>
    </location>
</feature>
<proteinExistence type="predicted"/>